<evidence type="ECO:0000313" key="1">
    <source>
        <dbReference type="EMBL" id="KEJ88019.1"/>
    </source>
</evidence>
<evidence type="ECO:0000313" key="2">
    <source>
        <dbReference type="Proteomes" id="UP000027734"/>
    </source>
</evidence>
<name>A0A073IE93_9RHOB</name>
<accession>A0A073IE93</accession>
<gene>
    <name evidence="1" type="ORF">DSW25_04100</name>
</gene>
<protein>
    <submittedName>
        <fullName evidence="1">Uncharacterized protein</fullName>
    </submittedName>
</protein>
<dbReference type="Proteomes" id="UP000027734">
    <property type="component" value="Unassembled WGS sequence"/>
</dbReference>
<reference evidence="1 2" key="1">
    <citation type="submission" date="2014-01" db="EMBL/GenBank/DDBJ databases">
        <title>Sulfitobacter donghicola JCM 14565 Genome Sequencing.</title>
        <authorList>
            <person name="Lai Q."/>
            <person name="Hong Z."/>
        </authorList>
    </citation>
    <scope>NUCLEOTIDE SEQUENCE [LARGE SCALE GENOMIC DNA]</scope>
    <source>
        <strain evidence="1 2">JCM 14565</strain>
    </source>
</reference>
<dbReference type="STRING" id="1300350.Z948_3263"/>
<dbReference type="EMBL" id="JAMC01000010">
    <property type="protein sequence ID" value="KEJ88019.1"/>
    <property type="molecule type" value="Genomic_DNA"/>
</dbReference>
<sequence length="60" mass="7177">MWLYIFRGRVKLQLIQITTYTEIVMTYMLKVVLGRFAQHKPSPVLVFGFRFLVFKLVLLL</sequence>
<proteinExistence type="predicted"/>
<keyword evidence="2" id="KW-1185">Reference proteome</keyword>
<organism evidence="1 2">
    <name type="scientific">Sulfitobacter donghicola DSW-25 = KCTC 12864 = JCM 14565</name>
    <dbReference type="NCBI Taxonomy" id="1300350"/>
    <lineage>
        <taxon>Bacteria</taxon>
        <taxon>Pseudomonadati</taxon>
        <taxon>Pseudomonadota</taxon>
        <taxon>Alphaproteobacteria</taxon>
        <taxon>Rhodobacterales</taxon>
        <taxon>Roseobacteraceae</taxon>
        <taxon>Sulfitobacter</taxon>
    </lineage>
</organism>
<comment type="caution">
    <text evidence="1">The sequence shown here is derived from an EMBL/GenBank/DDBJ whole genome shotgun (WGS) entry which is preliminary data.</text>
</comment>
<dbReference type="AlphaFoldDB" id="A0A073IE93"/>